<sequence>MYDGPKFEYKGDYLIYPINPGPHRVAINWICEVVGAFTTPLTKNSDDFNSVNLNSKNLIKCHRMADGHKPVNFGEKAGRNIILSVSKSECAISRVLSGIILCLSIISD</sequence>
<gene>
    <name evidence="1" type="ORF">OnM2_063063</name>
</gene>
<protein>
    <submittedName>
        <fullName evidence="1">Uncharacterized protein</fullName>
    </submittedName>
</protein>
<reference evidence="1 2" key="1">
    <citation type="journal article" date="2018" name="BMC Genomics">
        <title>Comparative genome analyses reveal sequence features reflecting distinct modes of host-adaptation between dicot and monocot powdery mildew.</title>
        <authorList>
            <person name="Wu Y."/>
            <person name="Ma X."/>
            <person name="Pan Z."/>
            <person name="Kale S.D."/>
            <person name="Song Y."/>
            <person name="King H."/>
            <person name="Zhang Q."/>
            <person name="Presley C."/>
            <person name="Deng X."/>
            <person name="Wei C.I."/>
            <person name="Xiao S."/>
        </authorList>
    </citation>
    <scope>NUCLEOTIDE SEQUENCE [LARGE SCALE GENOMIC DNA]</scope>
    <source>
        <strain evidence="1">UMSG2</strain>
    </source>
</reference>
<dbReference type="STRING" id="212602.A0A420HNR0"/>
<accession>A0A420HNR0</accession>
<comment type="caution">
    <text evidence="1">The sequence shown here is derived from an EMBL/GenBank/DDBJ whole genome shotgun (WGS) entry which is preliminary data.</text>
</comment>
<evidence type="ECO:0000313" key="2">
    <source>
        <dbReference type="Proteomes" id="UP000286134"/>
    </source>
</evidence>
<keyword evidence="2" id="KW-1185">Reference proteome</keyword>
<dbReference type="Proteomes" id="UP000286134">
    <property type="component" value="Unassembled WGS sequence"/>
</dbReference>
<proteinExistence type="predicted"/>
<dbReference type="AlphaFoldDB" id="A0A420HNR0"/>
<evidence type="ECO:0000313" key="1">
    <source>
        <dbReference type="EMBL" id="RKF59062.1"/>
    </source>
</evidence>
<organism evidence="1 2">
    <name type="scientific">Erysiphe neolycopersici</name>
    <dbReference type="NCBI Taxonomy" id="212602"/>
    <lineage>
        <taxon>Eukaryota</taxon>
        <taxon>Fungi</taxon>
        <taxon>Dikarya</taxon>
        <taxon>Ascomycota</taxon>
        <taxon>Pezizomycotina</taxon>
        <taxon>Leotiomycetes</taxon>
        <taxon>Erysiphales</taxon>
        <taxon>Erysiphaceae</taxon>
        <taxon>Erysiphe</taxon>
    </lineage>
</organism>
<name>A0A420HNR0_9PEZI</name>
<dbReference type="EMBL" id="MCFK01006342">
    <property type="protein sequence ID" value="RKF59062.1"/>
    <property type="molecule type" value="Genomic_DNA"/>
</dbReference>